<evidence type="ECO:0000313" key="3">
    <source>
        <dbReference type="Proteomes" id="UP000625804"/>
    </source>
</evidence>
<comment type="caution">
    <text evidence="2">The sequence shown here is derived from an EMBL/GenBank/DDBJ whole genome shotgun (WGS) entry which is preliminary data.</text>
</comment>
<dbReference type="InterPro" id="IPR011330">
    <property type="entry name" value="Glyco_hydro/deAcase_b/a-brl"/>
</dbReference>
<dbReference type="Gene3D" id="3.20.20.370">
    <property type="entry name" value="Glycoside hydrolase/deacetylase"/>
    <property type="match status" value="1"/>
</dbReference>
<protein>
    <submittedName>
        <fullName evidence="2">Polysaccharide deacetylase family protein</fullName>
    </submittedName>
</protein>
<feature type="domain" description="NodB homology" evidence="1">
    <location>
        <begin position="189"/>
        <end position="373"/>
    </location>
</feature>
<reference evidence="2" key="1">
    <citation type="submission" date="2020-06" db="EMBL/GenBank/DDBJ databases">
        <title>A novel thermopfilic bacterium from Erzurum, Turkey.</title>
        <authorList>
            <person name="Adiguzel A."/>
            <person name="Ay H."/>
            <person name="Baltaci M.O."/>
        </authorList>
    </citation>
    <scope>NUCLEOTIDE SEQUENCE</scope>
    <source>
        <strain evidence="2">P2</strain>
    </source>
</reference>
<dbReference type="PANTHER" id="PTHR10587">
    <property type="entry name" value="GLYCOSYL TRANSFERASE-RELATED"/>
    <property type="match status" value="1"/>
</dbReference>
<dbReference type="Pfam" id="PF01522">
    <property type="entry name" value="Polysacc_deac_1"/>
    <property type="match status" value="1"/>
</dbReference>
<dbReference type="CDD" id="cd10944">
    <property type="entry name" value="CE4_SmPgdA_like"/>
    <property type="match status" value="1"/>
</dbReference>
<evidence type="ECO:0000313" key="2">
    <source>
        <dbReference type="EMBL" id="NSL52428.1"/>
    </source>
</evidence>
<dbReference type="PROSITE" id="PS51677">
    <property type="entry name" value="NODB"/>
    <property type="match status" value="1"/>
</dbReference>
<dbReference type="InterPro" id="IPR050248">
    <property type="entry name" value="Polysacc_deacetylase_ArnD"/>
</dbReference>
<dbReference type="EMBL" id="JABTTE010000016">
    <property type="protein sequence ID" value="NSL52428.1"/>
    <property type="molecule type" value="Genomic_DNA"/>
</dbReference>
<keyword evidence="3" id="KW-1185">Reference proteome</keyword>
<dbReference type="PANTHER" id="PTHR10587:SF125">
    <property type="entry name" value="POLYSACCHARIDE DEACETYLASE YHEN-RELATED"/>
    <property type="match status" value="1"/>
</dbReference>
<dbReference type="Pfam" id="PF07833">
    <property type="entry name" value="Cu_amine_oxidN1"/>
    <property type="match status" value="1"/>
</dbReference>
<dbReference type="SUPFAM" id="SSF55383">
    <property type="entry name" value="Copper amine oxidase, domain N"/>
    <property type="match status" value="1"/>
</dbReference>
<dbReference type="RefSeq" id="WP_173731636.1">
    <property type="nucleotide sequence ID" value="NZ_JABTTE010000016.1"/>
</dbReference>
<accession>A0A8J8GHC9</accession>
<dbReference type="Gene3D" id="3.30.457.10">
    <property type="entry name" value="Copper amine oxidase-like, N-terminal domain"/>
    <property type="match status" value="1"/>
</dbReference>
<dbReference type="SUPFAM" id="SSF88713">
    <property type="entry name" value="Glycoside hydrolase/deacetylase"/>
    <property type="match status" value="1"/>
</dbReference>
<organism evidence="2 3">
    <name type="scientific">Calidifontibacillus erzurumensis</name>
    <dbReference type="NCBI Taxonomy" id="2741433"/>
    <lineage>
        <taxon>Bacteria</taxon>
        <taxon>Bacillati</taxon>
        <taxon>Bacillota</taxon>
        <taxon>Bacilli</taxon>
        <taxon>Bacillales</taxon>
        <taxon>Bacillaceae</taxon>
        <taxon>Calidifontibacillus/Schinkia group</taxon>
        <taxon>Calidifontibacillus</taxon>
    </lineage>
</organism>
<dbReference type="GO" id="GO:0005975">
    <property type="term" value="P:carbohydrate metabolic process"/>
    <property type="evidence" value="ECO:0007669"/>
    <property type="project" value="InterPro"/>
</dbReference>
<dbReference type="Proteomes" id="UP000625804">
    <property type="component" value="Unassembled WGS sequence"/>
</dbReference>
<proteinExistence type="predicted"/>
<dbReference type="GO" id="GO:0016810">
    <property type="term" value="F:hydrolase activity, acting on carbon-nitrogen (but not peptide) bonds"/>
    <property type="evidence" value="ECO:0007669"/>
    <property type="project" value="InterPro"/>
</dbReference>
<dbReference type="AlphaFoldDB" id="A0A8J8GHC9"/>
<name>A0A8J8GHC9_9BACI</name>
<dbReference type="InterPro" id="IPR036582">
    <property type="entry name" value="Mao_N_sf"/>
</dbReference>
<evidence type="ECO:0000259" key="1">
    <source>
        <dbReference type="PROSITE" id="PS51677"/>
    </source>
</evidence>
<dbReference type="InterPro" id="IPR012854">
    <property type="entry name" value="Cu_amine_oxidase-like_N"/>
</dbReference>
<sequence length="391" mass="46076">MFSVRNIATYFFILCSFLLLFNPLYTAVKAASFSNSQLIFIVVNDELIAFSDDHPFVLEGLTYVPLRSLSTILGADVMYDQNEHAVRVHKDGQVLTIHVFENTYESEGMERKFLPIKMVDNRTYVPLRLVAEFFQLQVDFYEDIPLVRLIERYNDLQYSYEELLSQYKEQIEIEKQKWQVNKTLEKKGKTAYLTFDDGPTASTSQILDILQNYHVQATFFMIEPKIWNYQEEVKRMIAENHAIGSHSVTHQKNIVYKNPKSLLEEMQKTRDTLYTITGVDSRLIRVPYGSKPYLTAPFRNVLAEHHFQVWDWNVDSNDWRFTKEEILNTVKKQVKKLNEKNITPVILFHDRKETAEILPAIIEFLQAEGYELKAHDSEQHFMVNFWNDERL</sequence>
<gene>
    <name evidence="2" type="ORF">HR057_11755</name>
</gene>
<dbReference type="InterPro" id="IPR002509">
    <property type="entry name" value="NODB_dom"/>
</dbReference>